<gene>
    <name evidence="1" type="ORF">CCAND38_300028</name>
</gene>
<dbReference type="AlphaFoldDB" id="A0A0B7I7R1"/>
<reference evidence="1 2" key="1">
    <citation type="submission" date="2015-01" db="EMBL/GenBank/DDBJ databases">
        <authorList>
            <person name="Xiang T."/>
            <person name="Song Y."/>
            <person name="Huang L."/>
            <person name="Wang B."/>
            <person name="Wu P."/>
        </authorList>
    </citation>
    <scope>NUCLEOTIDE SEQUENCE [LARGE SCALE GENOMIC DNA]</scope>
    <source>
        <strain evidence="1 2">CcD38</strain>
    </source>
</reference>
<proteinExistence type="predicted"/>
<evidence type="ECO:0000313" key="1">
    <source>
        <dbReference type="EMBL" id="CEN45963.1"/>
    </source>
</evidence>
<protein>
    <submittedName>
        <fullName evidence="1">Uncharacterized protein</fullName>
    </submittedName>
</protein>
<accession>A0A0B7I7R1</accession>
<sequence>MGTRRRLTMNFIGFNKEGYRKIDSLFVFFTHCVKISFLQ</sequence>
<name>A0A0B7I7R1_9FLAO</name>
<keyword evidence="2" id="KW-1185">Reference proteome</keyword>
<dbReference type="Proteomes" id="UP000045051">
    <property type="component" value="Unassembled WGS sequence"/>
</dbReference>
<dbReference type="EMBL" id="CDOI01000141">
    <property type="protein sequence ID" value="CEN45963.1"/>
    <property type="molecule type" value="Genomic_DNA"/>
</dbReference>
<evidence type="ECO:0000313" key="2">
    <source>
        <dbReference type="Proteomes" id="UP000045051"/>
    </source>
</evidence>
<organism evidence="1 2">
    <name type="scientific">Capnocytophaga canis</name>
    <dbReference type="NCBI Taxonomy" id="1848903"/>
    <lineage>
        <taxon>Bacteria</taxon>
        <taxon>Pseudomonadati</taxon>
        <taxon>Bacteroidota</taxon>
        <taxon>Flavobacteriia</taxon>
        <taxon>Flavobacteriales</taxon>
        <taxon>Flavobacteriaceae</taxon>
        <taxon>Capnocytophaga</taxon>
    </lineage>
</organism>